<dbReference type="InterPro" id="IPR018062">
    <property type="entry name" value="HTH_AraC-typ_CS"/>
</dbReference>
<dbReference type="InterPro" id="IPR015943">
    <property type="entry name" value="WD40/YVTN_repeat-like_dom_sf"/>
</dbReference>
<evidence type="ECO:0000256" key="5">
    <source>
        <dbReference type="ARBA" id="ARBA00023125"/>
    </source>
</evidence>
<evidence type="ECO:0000256" key="2">
    <source>
        <dbReference type="ARBA" id="ARBA00012438"/>
    </source>
</evidence>
<dbReference type="SMART" id="SM00448">
    <property type="entry name" value="REC"/>
    <property type="match status" value="1"/>
</dbReference>
<feature type="domain" description="HTH araC/xylS-type" evidence="9">
    <location>
        <begin position="1171"/>
        <end position="1271"/>
    </location>
</feature>
<keyword evidence="5" id="KW-0238">DNA-binding</keyword>
<dbReference type="SMART" id="SM00342">
    <property type="entry name" value="HTH_ARAC"/>
    <property type="match status" value="1"/>
</dbReference>
<dbReference type="InterPro" id="IPR001789">
    <property type="entry name" value="Sig_transdc_resp-reg_receiver"/>
</dbReference>
<dbReference type="PROSITE" id="PS00041">
    <property type="entry name" value="HTH_ARAC_FAMILY_1"/>
    <property type="match status" value="1"/>
</dbReference>
<dbReference type="InterPro" id="IPR004358">
    <property type="entry name" value="Sig_transdc_His_kin-like_C"/>
</dbReference>
<dbReference type="SUPFAM" id="SSF47384">
    <property type="entry name" value="Homodimeric domain of signal transducing histidine kinase"/>
    <property type="match status" value="1"/>
</dbReference>
<gene>
    <name evidence="12" type="ORF">KM029_23790</name>
</gene>
<accession>A0ABX8H1Y0</accession>
<keyword evidence="8" id="KW-0472">Membrane</keyword>
<dbReference type="Pfam" id="PF00512">
    <property type="entry name" value="HisKA"/>
    <property type="match status" value="1"/>
</dbReference>
<feature type="domain" description="Histidine kinase" evidence="10">
    <location>
        <begin position="784"/>
        <end position="995"/>
    </location>
</feature>
<feature type="domain" description="Response regulatory" evidence="11">
    <location>
        <begin position="1024"/>
        <end position="1139"/>
    </location>
</feature>
<evidence type="ECO:0000256" key="8">
    <source>
        <dbReference type="SAM" id="Phobius"/>
    </source>
</evidence>
<dbReference type="PROSITE" id="PS50109">
    <property type="entry name" value="HIS_KIN"/>
    <property type="match status" value="1"/>
</dbReference>
<dbReference type="Pfam" id="PF07495">
    <property type="entry name" value="Y_Y_Y"/>
    <property type="match status" value="1"/>
</dbReference>
<dbReference type="InterPro" id="IPR013783">
    <property type="entry name" value="Ig-like_fold"/>
</dbReference>
<dbReference type="SMART" id="SM00388">
    <property type="entry name" value="HisKA"/>
    <property type="match status" value="1"/>
</dbReference>
<dbReference type="Gene3D" id="3.40.50.2300">
    <property type="match status" value="1"/>
</dbReference>
<proteinExistence type="predicted"/>
<dbReference type="Pfam" id="PF12833">
    <property type="entry name" value="HTH_18"/>
    <property type="match status" value="1"/>
</dbReference>
<dbReference type="PROSITE" id="PS50110">
    <property type="entry name" value="RESPONSE_REGULATORY"/>
    <property type="match status" value="1"/>
</dbReference>
<dbReference type="RefSeq" id="WP_144076300.1">
    <property type="nucleotide sequence ID" value="NZ_CP076129.1"/>
</dbReference>
<organism evidence="12 13">
    <name type="scientific">Flammeovirga kamogawensis</name>
    <dbReference type="NCBI Taxonomy" id="373891"/>
    <lineage>
        <taxon>Bacteria</taxon>
        <taxon>Pseudomonadati</taxon>
        <taxon>Bacteroidota</taxon>
        <taxon>Cytophagia</taxon>
        <taxon>Cytophagales</taxon>
        <taxon>Flammeovirgaceae</taxon>
        <taxon>Flammeovirga</taxon>
    </lineage>
</organism>
<dbReference type="Gene3D" id="2.130.10.10">
    <property type="entry name" value="YVTN repeat-like/Quinoprotein amine dehydrogenase"/>
    <property type="match status" value="2"/>
</dbReference>
<dbReference type="SUPFAM" id="SSF50978">
    <property type="entry name" value="WD40 repeat-like"/>
    <property type="match status" value="1"/>
</dbReference>
<dbReference type="InterPro" id="IPR009057">
    <property type="entry name" value="Homeodomain-like_sf"/>
</dbReference>
<dbReference type="Gene3D" id="1.10.287.130">
    <property type="match status" value="1"/>
</dbReference>
<dbReference type="Gene3D" id="3.30.565.10">
    <property type="entry name" value="Histidine kinase-like ATPase, C-terminal domain"/>
    <property type="match status" value="1"/>
</dbReference>
<dbReference type="InterPro" id="IPR036322">
    <property type="entry name" value="WD40_repeat_dom_sf"/>
</dbReference>
<reference evidence="12 13" key="1">
    <citation type="submission" date="2021-05" db="EMBL/GenBank/DDBJ databases">
        <title>Comparative genomic studies on the polysaccharide-degrading batcterial strains of the Flammeovirga genus.</title>
        <authorList>
            <person name="Zewei F."/>
            <person name="Zheng Z."/>
            <person name="Yu L."/>
            <person name="Ruyue G."/>
            <person name="Yanhong M."/>
            <person name="Yuanyuan C."/>
            <person name="Jingyan G."/>
            <person name="Wenjun H."/>
        </authorList>
    </citation>
    <scope>NUCLEOTIDE SEQUENCE [LARGE SCALE GENOMIC DNA]</scope>
    <source>
        <strain evidence="12 13">YS10</strain>
    </source>
</reference>
<keyword evidence="8" id="KW-0812">Transmembrane</keyword>
<feature type="transmembrane region" description="Helical" evidence="8">
    <location>
        <begin position="741"/>
        <end position="766"/>
    </location>
</feature>
<dbReference type="Gene3D" id="2.60.40.10">
    <property type="entry name" value="Immunoglobulins"/>
    <property type="match status" value="1"/>
</dbReference>
<evidence type="ECO:0000313" key="13">
    <source>
        <dbReference type="Proteomes" id="UP000682802"/>
    </source>
</evidence>
<dbReference type="SUPFAM" id="SSF46689">
    <property type="entry name" value="Homeodomain-like"/>
    <property type="match status" value="1"/>
</dbReference>
<dbReference type="InterPro" id="IPR003661">
    <property type="entry name" value="HisK_dim/P_dom"/>
</dbReference>
<keyword evidence="13" id="KW-1185">Reference proteome</keyword>
<dbReference type="SUPFAM" id="SSF63829">
    <property type="entry name" value="Calcium-dependent phosphotriesterase"/>
    <property type="match status" value="1"/>
</dbReference>
<dbReference type="Pfam" id="PF00072">
    <property type="entry name" value="Response_reg"/>
    <property type="match status" value="1"/>
</dbReference>
<dbReference type="Proteomes" id="UP000682802">
    <property type="component" value="Chromosome 2"/>
</dbReference>
<dbReference type="SUPFAM" id="SSF52172">
    <property type="entry name" value="CheY-like"/>
    <property type="match status" value="1"/>
</dbReference>
<evidence type="ECO:0000259" key="11">
    <source>
        <dbReference type="PROSITE" id="PS50110"/>
    </source>
</evidence>
<dbReference type="EMBL" id="CP076129">
    <property type="protein sequence ID" value="QWG09629.1"/>
    <property type="molecule type" value="Genomic_DNA"/>
</dbReference>
<dbReference type="InterPro" id="IPR018060">
    <property type="entry name" value="HTH_AraC"/>
</dbReference>
<evidence type="ECO:0000256" key="4">
    <source>
        <dbReference type="ARBA" id="ARBA00023015"/>
    </source>
</evidence>
<comment type="catalytic activity">
    <reaction evidence="1">
        <text>ATP + protein L-histidine = ADP + protein N-phospho-L-histidine.</text>
        <dbReference type="EC" id="2.7.13.3"/>
    </reaction>
</comment>
<dbReference type="CDD" id="cd00075">
    <property type="entry name" value="HATPase"/>
    <property type="match status" value="1"/>
</dbReference>
<keyword evidence="8" id="KW-1133">Transmembrane helix</keyword>
<dbReference type="SUPFAM" id="SSF55874">
    <property type="entry name" value="ATPase domain of HSP90 chaperone/DNA topoisomerase II/histidine kinase"/>
    <property type="match status" value="1"/>
</dbReference>
<dbReference type="Gene3D" id="1.10.10.60">
    <property type="entry name" value="Homeodomain-like"/>
    <property type="match status" value="2"/>
</dbReference>
<evidence type="ECO:0000313" key="12">
    <source>
        <dbReference type="EMBL" id="QWG09629.1"/>
    </source>
</evidence>
<dbReference type="InterPro" id="IPR003594">
    <property type="entry name" value="HATPase_dom"/>
</dbReference>
<dbReference type="PANTHER" id="PTHR43547:SF2">
    <property type="entry name" value="HYBRID SIGNAL TRANSDUCTION HISTIDINE KINASE C"/>
    <property type="match status" value="1"/>
</dbReference>
<dbReference type="SMART" id="SM00387">
    <property type="entry name" value="HATPase_c"/>
    <property type="match status" value="1"/>
</dbReference>
<keyword evidence="4" id="KW-0805">Transcription regulation</keyword>
<dbReference type="InterPro" id="IPR005467">
    <property type="entry name" value="His_kinase_dom"/>
</dbReference>
<name>A0ABX8H1Y0_9BACT</name>
<dbReference type="PRINTS" id="PR00344">
    <property type="entry name" value="BCTRLSENSOR"/>
</dbReference>
<keyword evidence="6" id="KW-0804">Transcription</keyword>
<evidence type="ECO:0000256" key="6">
    <source>
        <dbReference type="ARBA" id="ARBA00023163"/>
    </source>
</evidence>
<evidence type="ECO:0000256" key="7">
    <source>
        <dbReference type="PROSITE-ProRule" id="PRU00169"/>
    </source>
</evidence>
<feature type="modified residue" description="4-aspartylphosphate" evidence="7">
    <location>
        <position position="1072"/>
    </location>
</feature>
<dbReference type="EC" id="2.7.13.3" evidence="2"/>
<evidence type="ECO:0000259" key="9">
    <source>
        <dbReference type="PROSITE" id="PS01124"/>
    </source>
</evidence>
<dbReference type="CDD" id="cd00082">
    <property type="entry name" value="HisKA"/>
    <property type="match status" value="1"/>
</dbReference>
<dbReference type="PANTHER" id="PTHR43547">
    <property type="entry name" value="TWO-COMPONENT HISTIDINE KINASE"/>
    <property type="match status" value="1"/>
</dbReference>
<dbReference type="InterPro" id="IPR036890">
    <property type="entry name" value="HATPase_C_sf"/>
</dbReference>
<evidence type="ECO:0000259" key="10">
    <source>
        <dbReference type="PROSITE" id="PS50109"/>
    </source>
</evidence>
<evidence type="ECO:0000256" key="3">
    <source>
        <dbReference type="ARBA" id="ARBA00022553"/>
    </source>
</evidence>
<dbReference type="Pfam" id="PF02518">
    <property type="entry name" value="HATPase_c"/>
    <property type="match status" value="1"/>
</dbReference>
<dbReference type="InterPro" id="IPR011006">
    <property type="entry name" value="CheY-like_superfamily"/>
</dbReference>
<dbReference type="InterPro" id="IPR011123">
    <property type="entry name" value="Y_Y_Y"/>
</dbReference>
<sequence length="1274" mass="146175">MKFFYLNLVTLLLLLNIFTSNSYCYEVEQLLSEKGTLNKYVTSIKPDKNGYYWLGTGSGLLRYSGFELKSYDLSNHIHIKNKSINEILNFGDSTYIIGKKGFILKYNYATDDFEKLYSDYTKFIISAQKLDDSKIILGTRKFVLIFDINTKELKQFKFDKFNYIKSIIVHNSKVYLGTANGLGVFTYSKKKNELTFDKCYLQKSDILCLNKDKAGRILFGTEFLGLFILDNDKLVNKTPFDLSEKRYAVRVIAFDNNGVPLVSVDRLGVYVLDEKFNVKDLIANDIDKESSIRQNNVHNIYVDSLNTYWFSVGAIGVDFVKTQKGPFKNIKHIRNEKNSIGNNIVRSFFLDKDGTTWYGTENGLYSESKEGVWKSYEHLKELRNTAILNINLYQDEIILCTYGQGVLNFDPKTERLTKRYFNKEQELKLVFTSYVVDDQLWIGGNSKNLQQFVDGKYAKSYTITKVRSIIRSNLVNHLFIGSKDGIFELNEKTNAYKRVIKKNDFNIREVQDLYLNHDTQRLWVAASTGFYFIDLTTNKVTQIKKNELSFSVFGVESSNEFLWLSTVEGLYRYTIKNGNLRKFNHEDGVKAKQFSFGASAKFYNGEIAFGGNEGAVVFNPNKIPKATVPSHLYLSDFRINGVPSTQLGINTTTINKRMVLSHNQNTLSFTFETPIFYGNKKNTYVWQLMGVDKSPVSSSNRSVTYSKLSPGKYHLNVKMYNPDGILVKDQIDLDIEIENPFYLSTIAILIYFFLFISLIVTAYLIWKAKEQERFSDEKIKFFINVAHDIRTPVSLIQLASDQIQKNINKENSLNLIRRNTKHLNDYVTQLLDFQKAERDQLGVIVQEIELKSFIEEMVLDFKPLLENKSIQLTISSQDIKVWFDMEKMIRVFNNLISNAIKYTNEGGTIKIVTDIEGDKVKISFVDNGIGIPEDQQKKIFSRFNRASNALVTNITGSGIGLLLSKKIIELHHGTIHLESTIDIGSKFTIQLPLGKNHFAENEIKPQVEEIVDNLPKLEINTHKVILLVEDNEDIRASVKAELEKEYKILEAPNGKEALVIALEHLPDMVITDVMMPKMSGKELCHILKNNHKTSHIPVIMLTALSAIEDKIEGLEIGADAYIEKPFRLEMLKVTVNNIMKSRHLIHNLIDSKKEEVAEKPKSTSAEQEFLSNVVEEIKKNVTNREFTIDVLCEHLGYSRSNLFRKLKKLSGMSPLDLIIKIRLNHAIELMKNRSDLRIADIAYESGFNDPKYFSTTFKKHQGKTPKEFIETLSV</sequence>
<dbReference type="PROSITE" id="PS01124">
    <property type="entry name" value="HTH_ARAC_FAMILY_2"/>
    <property type="match status" value="1"/>
</dbReference>
<dbReference type="InterPro" id="IPR036097">
    <property type="entry name" value="HisK_dim/P_sf"/>
</dbReference>
<evidence type="ECO:0000256" key="1">
    <source>
        <dbReference type="ARBA" id="ARBA00000085"/>
    </source>
</evidence>
<protein>
    <recommendedName>
        <fullName evidence="2">histidine kinase</fullName>
        <ecNumber evidence="2">2.7.13.3</ecNumber>
    </recommendedName>
</protein>
<keyword evidence="3 7" id="KW-0597">Phosphoprotein</keyword>